<dbReference type="AlphaFoldDB" id="A0A445DSB9"/>
<gene>
    <name evidence="2" type="ORF">Ahy_A03g012028</name>
</gene>
<accession>A0A445DSB9</accession>
<keyword evidence="1" id="KW-1133">Transmembrane helix</keyword>
<evidence type="ECO:0000256" key="1">
    <source>
        <dbReference type="SAM" id="Phobius"/>
    </source>
</evidence>
<dbReference type="Proteomes" id="UP000289738">
    <property type="component" value="Chromosome A03"/>
</dbReference>
<name>A0A445DSB9_ARAHY</name>
<sequence length="137" mass="16133">MFRDVQMEFGKKANCTIHVVYEHVLSSYKVNEVHSCYVLTRLSKNIKRKHTYIKSSHDVRRSDESHNIFRWLCAYFYNVVQEFVDCDNEANMLHATLVDARAKLVDYRAKMFYGFAKMIISLLFHVNSISGIMLLLD</sequence>
<keyword evidence="1" id="KW-0812">Transmembrane</keyword>
<evidence type="ECO:0008006" key="4">
    <source>
        <dbReference type="Google" id="ProtNLM"/>
    </source>
</evidence>
<comment type="caution">
    <text evidence="2">The sequence shown here is derived from an EMBL/GenBank/DDBJ whole genome shotgun (WGS) entry which is preliminary data.</text>
</comment>
<reference evidence="2 3" key="1">
    <citation type="submission" date="2019-01" db="EMBL/GenBank/DDBJ databases">
        <title>Sequencing of cultivated peanut Arachis hypogaea provides insights into genome evolution and oil improvement.</title>
        <authorList>
            <person name="Chen X."/>
        </authorList>
    </citation>
    <scope>NUCLEOTIDE SEQUENCE [LARGE SCALE GENOMIC DNA]</scope>
    <source>
        <strain evidence="3">cv. Fuhuasheng</strain>
        <tissue evidence="2">Leaves</tissue>
    </source>
</reference>
<keyword evidence="3" id="KW-1185">Reference proteome</keyword>
<feature type="transmembrane region" description="Helical" evidence="1">
    <location>
        <begin position="111"/>
        <end position="136"/>
    </location>
</feature>
<protein>
    <recommendedName>
        <fullName evidence="4">Protein FAR1-RELATED SEQUENCE</fullName>
    </recommendedName>
</protein>
<evidence type="ECO:0000313" key="3">
    <source>
        <dbReference type="Proteomes" id="UP000289738"/>
    </source>
</evidence>
<keyword evidence="1" id="KW-0472">Membrane</keyword>
<evidence type="ECO:0000313" key="2">
    <source>
        <dbReference type="EMBL" id="RYR66080.1"/>
    </source>
</evidence>
<proteinExistence type="predicted"/>
<dbReference type="EMBL" id="SDMP01000003">
    <property type="protein sequence ID" value="RYR66080.1"/>
    <property type="molecule type" value="Genomic_DNA"/>
</dbReference>
<organism evidence="2 3">
    <name type="scientific">Arachis hypogaea</name>
    <name type="common">Peanut</name>
    <dbReference type="NCBI Taxonomy" id="3818"/>
    <lineage>
        <taxon>Eukaryota</taxon>
        <taxon>Viridiplantae</taxon>
        <taxon>Streptophyta</taxon>
        <taxon>Embryophyta</taxon>
        <taxon>Tracheophyta</taxon>
        <taxon>Spermatophyta</taxon>
        <taxon>Magnoliopsida</taxon>
        <taxon>eudicotyledons</taxon>
        <taxon>Gunneridae</taxon>
        <taxon>Pentapetalae</taxon>
        <taxon>rosids</taxon>
        <taxon>fabids</taxon>
        <taxon>Fabales</taxon>
        <taxon>Fabaceae</taxon>
        <taxon>Papilionoideae</taxon>
        <taxon>50 kb inversion clade</taxon>
        <taxon>dalbergioids sensu lato</taxon>
        <taxon>Dalbergieae</taxon>
        <taxon>Pterocarpus clade</taxon>
        <taxon>Arachis</taxon>
    </lineage>
</organism>